<dbReference type="Proteomes" id="UP000318437">
    <property type="component" value="Unassembled WGS sequence"/>
</dbReference>
<feature type="signal peptide" evidence="9">
    <location>
        <begin position="1"/>
        <end position="20"/>
    </location>
</feature>
<evidence type="ECO:0000256" key="2">
    <source>
        <dbReference type="ARBA" id="ARBA00012729"/>
    </source>
</evidence>
<dbReference type="InterPro" id="IPR011583">
    <property type="entry name" value="Chitinase_II/V-like_cat"/>
</dbReference>
<evidence type="ECO:0000256" key="5">
    <source>
        <dbReference type="ARBA" id="ARBA00023295"/>
    </source>
</evidence>
<evidence type="ECO:0000256" key="8">
    <source>
        <dbReference type="SAM" id="MobiDB-lite"/>
    </source>
</evidence>
<evidence type="ECO:0000256" key="9">
    <source>
        <dbReference type="SAM" id="SignalP"/>
    </source>
</evidence>
<feature type="compositionally biased region" description="Basic and acidic residues" evidence="8">
    <location>
        <begin position="359"/>
        <end position="370"/>
    </location>
</feature>
<dbReference type="RefSeq" id="WP_146447320.1">
    <property type="nucleotide sequence ID" value="NZ_SJPS01000001.1"/>
</dbReference>
<feature type="region of interest" description="Disordered" evidence="8">
    <location>
        <begin position="351"/>
        <end position="370"/>
    </location>
</feature>
<keyword evidence="4" id="KW-0624">Polysaccharide degradation</keyword>
<dbReference type="SMART" id="SM00636">
    <property type="entry name" value="Glyco_18"/>
    <property type="match status" value="1"/>
</dbReference>
<comment type="similarity">
    <text evidence="7">Belongs to the glycosyl hydrolase 18 family.</text>
</comment>
<dbReference type="Pfam" id="PF00704">
    <property type="entry name" value="Glyco_hydro_18"/>
    <property type="match status" value="1"/>
</dbReference>
<organism evidence="11 12">
    <name type="scientific">Bythopirellula polymerisocia</name>
    <dbReference type="NCBI Taxonomy" id="2528003"/>
    <lineage>
        <taxon>Bacteria</taxon>
        <taxon>Pseudomonadati</taxon>
        <taxon>Planctomycetota</taxon>
        <taxon>Planctomycetia</taxon>
        <taxon>Pirellulales</taxon>
        <taxon>Lacipirellulaceae</taxon>
        <taxon>Bythopirellula</taxon>
    </lineage>
</organism>
<keyword evidence="4" id="KW-0146">Chitin degradation</keyword>
<dbReference type="InterPro" id="IPR029070">
    <property type="entry name" value="Chitinase_insertion_sf"/>
</dbReference>
<evidence type="ECO:0000313" key="12">
    <source>
        <dbReference type="Proteomes" id="UP000318437"/>
    </source>
</evidence>
<dbReference type="InterPro" id="IPR050314">
    <property type="entry name" value="Glycosyl_Hydrlase_18"/>
</dbReference>
<comment type="catalytic activity">
    <reaction evidence="1">
        <text>Random endo-hydrolysis of N-acetyl-beta-D-glucosaminide (1-&gt;4)-beta-linkages in chitin and chitodextrins.</text>
        <dbReference type="EC" id="3.2.1.14"/>
    </reaction>
</comment>
<dbReference type="EMBL" id="SJPS01000001">
    <property type="protein sequence ID" value="TWU29265.1"/>
    <property type="molecule type" value="Genomic_DNA"/>
</dbReference>
<dbReference type="GO" id="GO:0006032">
    <property type="term" value="P:chitin catabolic process"/>
    <property type="evidence" value="ECO:0007669"/>
    <property type="project" value="UniProtKB-KW"/>
</dbReference>
<dbReference type="InterPro" id="IPR001223">
    <property type="entry name" value="Glyco_hydro18_cat"/>
</dbReference>
<dbReference type="PANTHER" id="PTHR11177">
    <property type="entry name" value="CHITINASE"/>
    <property type="match status" value="1"/>
</dbReference>
<dbReference type="PANTHER" id="PTHR11177:SF317">
    <property type="entry name" value="CHITINASE 12-RELATED"/>
    <property type="match status" value="1"/>
</dbReference>
<dbReference type="OrthoDB" id="9812811at2"/>
<evidence type="ECO:0000256" key="7">
    <source>
        <dbReference type="RuleBase" id="RU004453"/>
    </source>
</evidence>
<evidence type="ECO:0000256" key="3">
    <source>
        <dbReference type="ARBA" id="ARBA00022801"/>
    </source>
</evidence>
<proteinExistence type="inferred from homology"/>
<evidence type="ECO:0000313" key="11">
    <source>
        <dbReference type="EMBL" id="TWU29265.1"/>
    </source>
</evidence>
<protein>
    <recommendedName>
        <fullName evidence="2">chitinase</fullName>
        <ecNumber evidence="2">3.2.1.14</ecNumber>
    </recommendedName>
</protein>
<keyword evidence="5 6" id="KW-0326">Glycosidase</keyword>
<sequence precursor="true">MRIANFVNALLLGILAYSNAYPATPSKVTPEKVFLGYVAGMPSEINFDLYTHLAHAFLVAEKDGSLQSGDAVPNRELTRDAHDEGVKVLISLGGWGYDENFAAMSLDAEAEDRYVQAVMDIVAKYDYDGIDLDWEYPDTNIEIVGFERLSRRFRKLLDELGEKKDRAMVLTMAAASHPRTLGWLSNEFLLETMDWVNIMTYDYTGRWAEFAGHHAPLHSSSEDPKRPALSTESTIKYLLEERHFPPDRLTVGIPLYGKVFAVKKPYASTLNAPRPSKEALTFRQISKLKNTPNWKRFWDDETKNPWLIAQDGSEIICYDDSQSIALKTEWAMKQGLRGVFFWEIAGDRLADGSNPPQEAAKKKLIEKGRR</sequence>
<keyword evidence="12" id="KW-1185">Reference proteome</keyword>
<evidence type="ECO:0000259" key="10">
    <source>
        <dbReference type="PROSITE" id="PS51910"/>
    </source>
</evidence>
<feature type="chain" id="PRO_5023017175" description="chitinase" evidence="9">
    <location>
        <begin position="21"/>
        <end position="370"/>
    </location>
</feature>
<feature type="domain" description="GH18" evidence="10">
    <location>
        <begin position="17"/>
        <end position="367"/>
    </location>
</feature>
<dbReference type="EC" id="3.2.1.14" evidence="2"/>
<dbReference type="Gene3D" id="3.10.50.10">
    <property type="match status" value="1"/>
</dbReference>
<evidence type="ECO:0000256" key="4">
    <source>
        <dbReference type="ARBA" id="ARBA00023024"/>
    </source>
</evidence>
<gene>
    <name evidence="11" type="primary">chiA1</name>
    <name evidence="11" type="ORF">Pla144_00410</name>
</gene>
<keyword evidence="3 6" id="KW-0378">Hydrolase</keyword>
<dbReference type="SUPFAM" id="SSF51445">
    <property type="entry name" value="(Trans)glycosidases"/>
    <property type="match status" value="1"/>
</dbReference>
<evidence type="ECO:0000256" key="1">
    <source>
        <dbReference type="ARBA" id="ARBA00000822"/>
    </source>
</evidence>
<dbReference type="InterPro" id="IPR017853">
    <property type="entry name" value="GH"/>
</dbReference>
<dbReference type="Gene3D" id="3.20.20.80">
    <property type="entry name" value="Glycosidases"/>
    <property type="match status" value="1"/>
</dbReference>
<comment type="caution">
    <text evidence="11">The sequence shown here is derived from an EMBL/GenBank/DDBJ whole genome shotgun (WGS) entry which is preliminary data.</text>
</comment>
<dbReference type="AlphaFoldDB" id="A0A5C6CZB2"/>
<dbReference type="GO" id="GO:0005576">
    <property type="term" value="C:extracellular region"/>
    <property type="evidence" value="ECO:0007669"/>
    <property type="project" value="TreeGrafter"/>
</dbReference>
<evidence type="ECO:0000256" key="6">
    <source>
        <dbReference type="RuleBase" id="RU000489"/>
    </source>
</evidence>
<reference evidence="11 12" key="1">
    <citation type="submission" date="2019-02" db="EMBL/GenBank/DDBJ databases">
        <title>Deep-cultivation of Planctomycetes and their phenomic and genomic characterization uncovers novel biology.</title>
        <authorList>
            <person name="Wiegand S."/>
            <person name="Jogler M."/>
            <person name="Boedeker C."/>
            <person name="Pinto D."/>
            <person name="Vollmers J."/>
            <person name="Rivas-Marin E."/>
            <person name="Kohn T."/>
            <person name="Peeters S.H."/>
            <person name="Heuer A."/>
            <person name="Rast P."/>
            <person name="Oberbeckmann S."/>
            <person name="Bunk B."/>
            <person name="Jeske O."/>
            <person name="Meyerdierks A."/>
            <person name="Storesund J.E."/>
            <person name="Kallscheuer N."/>
            <person name="Luecker S."/>
            <person name="Lage O.M."/>
            <person name="Pohl T."/>
            <person name="Merkel B.J."/>
            <person name="Hornburger P."/>
            <person name="Mueller R.-W."/>
            <person name="Bruemmer F."/>
            <person name="Labrenz M."/>
            <person name="Spormann A.M."/>
            <person name="Op Den Camp H."/>
            <person name="Overmann J."/>
            <person name="Amann R."/>
            <person name="Jetten M.S.M."/>
            <person name="Mascher T."/>
            <person name="Medema M.H."/>
            <person name="Devos D.P."/>
            <person name="Kaster A.-K."/>
            <person name="Ovreas L."/>
            <person name="Rohde M."/>
            <person name="Galperin M.Y."/>
            <person name="Jogler C."/>
        </authorList>
    </citation>
    <scope>NUCLEOTIDE SEQUENCE [LARGE SCALE GENOMIC DNA]</scope>
    <source>
        <strain evidence="11 12">Pla144</strain>
    </source>
</reference>
<keyword evidence="9" id="KW-0732">Signal</keyword>
<dbReference type="GO" id="GO:0005975">
    <property type="term" value="P:carbohydrate metabolic process"/>
    <property type="evidence" value="ECO:0007669"/>
    <property type="project" value="InterPro"/>
</dbReference>
<name>A0A5C6CZB2_9BACT</name>
<accession>A0A5C6CZB2</accession>
<keyword evidence="4" id="KW-0119">Carbohydrate metabolism</keyword>
<dbReference type="GO" id="GO:0008061">
    <property type="term" value="F:chitin binding"/>
    <property type="evidence" value="ECO:0007669"/>
    <property type="project" value="InterPro"/>
</dbReference>
<dbReference type="PROSITE" id="PS01095">
    <property type="entry name" value="GH18_1"/>
    <property type="match status" value="1"/>
</dbReference>
<dbReference type="PROSITE" id="PS51910">
    <property type="entry name" value="GH18_2"/>
    <property type="match status" value="1"/>
</dbReference>
<dbReference type="GO" id="GO:0008843">
    <property type="term" value="F:endochitinase activity"/>
    <property type="evidence" value="ECO:0007669"/>
    <property type="project" value="UniProtKB-EC"/>
</dbReference>
<dbReference type="InterPro" id="IPR001579">
    <property type="entry name" value="Glyco_hydro_18_chit_AS"/>
</dbReference>